<evidence type="ECO:0008006" key="4">
    <source>
        <dbReference type="Google" id="ProtNLM"/>
    </source>
</evidence>
<dbReference type="PROSITE" id="PS51257">
    <property type="entry name" value="PROKAR_LIPOPROTEIN"/>
    <property type="match status" value="1"/>
</dbReference>
<gene>
    <name evidence="2" type="ORF">B9G79_06110</name>
</gene>
<keyword evidence="1" id="KW-0732">Signal</keyword>
<name>A0A1Z3N6R0_BDEBC</name>
<feature type="signal peptide" evidence="1">
    <location>
        <begin position="1"/>
        <end position="26"/>
    </location>
</feature>
<dbReference type="EMBL" id="CP020946">
    <property type="protein sequence ID" value="ASD63170.1"/>
    <property type="molecule type" value="Genomic_DNA"/>
</dbReference>
<evidence type="ECO:0000313" key="2">
    <source>
        <dbReference type="EMBL" id="ASD63170.1"/>
    </source>
</evidence>
<organism evidence="2 3">
    <name type="scientific">Bdellovibrio bacteriovorus</name>
    <dbReference type="NCBI Taxonomy" id="959"/>
    <lineage>
        <taxon>Bacteria</taxon>
        <taxon>Pseudomonadati</taxon>
        <taxon>Bdellovibrionota</taxon>
        <taxon>Bdellovibrionia</taxon>
        <taxon>Bdellovibrionales</taxon>
        <taxon>Pseudobdellovibrionaceae</taxon>
        <taxon>Bdellovibrio</taxon>
    </lineage>
</organism>
<dbReference type="RefSeq" id="WP_088564746.1">
    <property type="nucleotide sequence ID" value="NZ_CP020946.1"/>
</dbReference>
<dbReference type="AlphaFoldDB" id="A0A1Z3N6R0"/>
<evidence type="ECO:0000313" key="3">
    <source>
        <dbReference type="Proteomes" id="UP000197003"/>
    </source>
</evidence>
<accession>A0A1Z3N6R0</accession>
<evidence type="ECO:0000256" key="1">
    <source>
        <dbReference type="SAM" id="SignalP"/>
    </source>
</evidence>
<feature type="chain" id="PRO_5012870864" description="Hemagglutinin/hemolysin-related protein" evidence="1">
    <location>
        <begin position="27"/>
        <end position="943"/>
    </location>
</feature>
<reference evidence="2 3" key="1">
    <citation type="submission" date="2017-04" db="EMBL/GenBank/DDBJ databases">
        <title>Whole genome sequence of Bdellovibrio bacteriovorus strain SSB218315.</title>
        <authorList>
            <person name="Oyedara O."/>
            <person name="Rodriguez-Perez M.A."/>
        </authorList>
    </citation>
    <scope>NUCLEOTIDE SEQUENCE [LARGE SCALE GENOMIC DNA]</scope>
    <source>
        <strain evidence="2 3">SSB218315</strain>
    </source>
</reference>
<sequence>MKKLNIQHVTSILSMAFLLSACDRMAVDDSKVSLRLPKTVSGKAGAQSVSQLKHIAVQVTAADMTTPVVLILDSHDSQTVPSEITLEIPSGDNRLIQVLAAYGSGSNDDNAMIYYGDVTKNLLGGTDTADVPLDNLSGALPEEEGRVYGRYLTGVNQGPSGELKMVYRPAGKPGIVVDRQQILGGWFEATVFKNVPVDYVLPDGSLLGQQWTLESLPLSKHLMRIRLPAHSEKRWEGNSNYWQDRGADNKFLGFFASQATLLDDKKVCAPAKTAKNSGDLYFGNKYLGHSTLNVIPIKAFFTGTTPQVSANFASIMGGLDISACSTLPLAEEFKRYLVLDNSNLGNELWESIEGLSGLRGGIAAPRIKSIDGITSYRNSYKYGGNANGSFLEVPLLPGIKDSVTSYQIYKATTGSMAPMGYDNRCEPEDLQRHGWILLRTNILPEGPGDSVQFTLGNIGFTPDQNSSYMLCLSKNNIPFGSQISFSSWTFAGQPAAALNLTMSSSPYGYASYPLVNECRRIEVNLSNTSGPVMNLNGVSVSLSAGGEAVLYADATCSTTASTNLNVTLPAGTTSLPVYVKSASPSSYQITIDSNSGGLTPPAALPMTVIDAPTTVLQVELSTNNSDMYAGYPAELKIYRNGCFPMKLRLTNSGISVVSSGSASLSWYKLDGTTSATPPTGTRLINNCISRSAIGSLNFSATSIAEFAIEVGADLPTNLILKADGFSASAQIVFNNAPLVHHLSLRWPSGSSETPAVGSCQALEVVAKDAADQDLPIPAGQRLSFMPSTVYQGNTPGPLAEFFDGSDCSYNSNNYTISSGEVSRTIYVKAINAYAGYISYNSEHTERTQGYSTDLISKLALSPYVLPLSVTVPDPTILVGGFATFSIVGGVPPYTAQVLTGPGSVSVVGYPPHAIQVTASGVGTIQVSVTDSKGTVHLVNLTGQ</sequence>
<protein>
    <recommendedName>
        <fullName evidence="4">Hemagglutinin/hemolysin-related protein</fullName>
    </recommendedName>
</protein>
<dbReference type="Proteomes" id="UP000197003">
    <property type="component" value="Chromosome"/>
</dbReference>
<proteinExistence type="predicted"/>